<proteinExistence type="predicted"/>
<dbReference type="KEGG" id="mvo:Mvol_0463"/>
<protein>
    <submittedName>
        <fullName evidence="1">Uncharacterized protein</fullName>
    </submittedName>
</protein>
<dbReference type="EMBL" id="CP002057">
    <property type="protein sequence ID" value="ADI36123.1"/>
    <property type="molecule type" value="Genomic_DNA"/>
</dbReference>
<dbReference type="eggNOG" id="arCOG10335">
    <property type="taxonomic scope" value="Archaea"/>
</dbReference>
<dbReference type="SMR" id="D7DSL3"/>
<name>D7DSL3_METV3</name>
<sequence length="341" mass="38310">MDKKTVKKLLNITSGKQVMGQKLTKELKKIDLPTEHVIDKIVLLVRCKLKATANKTVKIEEIGKIFSQFNVLSDNAISHYAVGMNDILKINHYMNRGKNLSVNGTVSLDDTFTIGTTETTFETLLLLDCGDILAFKKQALELNVDYDLGAIDGVTVSDIEITVTLDKDKFETMNDYYFKYGTGLDVYVEPKVTVFTSNLSENTNLDDTQAFPIGNILDKLICTFVDTTGARSDGINSEIAVRDTVNSIEYYKQDYLTMKYLDAVEHDIKPLLGVVIIDMESEITNQSLGFKEYLYTKDQFQIATHNKTNGKLRVIRIEHMATPKAKQVLESEKLTAEATND</sequence>
<reference evidence="1 2" key="1">
    <citation type="submission" date="2010-05" db="EMBL/GenBank/DDBJ databases">
        <title>Complete sequence of Methanococcus voltae A3.</title>
        <authorList>
            <consortium name="US DOE Joint Genome Institute"/>
            <person name="Lucas S."/>
            <person name="Copeland A."/>
            <person name="Lapidus A."/>
            <person name="Cheng J.-F."/>
            <person name="Bruce D."/>
            <person name="Goodwin L."/>
            <person name="Pitluck S."/>
            <person name="Lowry S."/>
            <person name="Clum A."/>
            <person name="Land M."/>
            <person name="Hauser L."/>
            <person name="Kyrpides N."/>
            <person name="Mikhailova N."/>
            <person name="Whitman W.B."/>
            <person name="Woyke T."/>
        </authorList>
    </citation>
    <scope>NUCLEOTIDE SEQUENCE [LARGE SCALE GENOMIC DNA]</scope>
    <source>
        <strain evidence="2">ATCC BAA-1334 / A3</strain>
    </source>
</reference>
<accession>D7DSL3</accession>
<keyword evidence="2" id="KW-1185">Reference proteome</keyword>
<gene>
    <name evidence="1" type="ordered locus">Mvol_0463</name>
</gene>
<evidence type="ECO:0000313" key="1">
    <source>
        <dbReference type="EMBL" id="ADI36123.1"/>
    </source>
</evidence>
<organism evidence="1 2">
    <name type="scientific">Methanococcus voltae (strain ATCC BAA-1334 / A3)</name>
    <dbReference type="NCBI Taxonomy" id="456320"/>
    <lineage>
        <taxon>Archaea</taxon>
        <taxon>Methanobacteriati</taxon>
        <taxon>Methanobacteriota</taxon>
        <taxon>Methanomada group</taxon>
        <taxon>Methanococci</taxon>
        <taxon>Methanococcales</taxon>
        <taxon>Methanococcaceae</taxon>
        <taxon>Methanococcus</taxon>
    </lineage>
</organism>
<dbReference type="HOGENOM" id="CLU_902000_0_0_2"/>
<dbReference type="Proteomes" id="UP000007722">
    <property type="component" value="Chromosome"/>
</dbReference>
<dbReference type="STRING" id="456320.Mvol_0463"/>
<dbReference type="AlphaFoldDB" id="D7DSL3"/>
<evidence type="ECO:0000313" key="2">
    <source>
        <dbReference type="Proteomes" id="UP000007722"/>
    </source>
</evidence>
<dbReference type="InParanoid" id="D7DSL3"/>